<feature type="region of interest" description="Disordered" evidence="6">
    <location>
        <begin position="490"/>
        <end position="513"/>
    </location>
</feature>
<evidence type="ECO:0000256" key="3">
    <source>
        <dbReference type="ARBA" id="ARBA00023125"/>
    </source>
</evidence>
<dbReference type="SUPFAM" id="SSF118290">
    <property type="entry name" value="WRKY DNA-binding domain"/>
    <property type="match status" value="1"/>
</dbReference>
<dbReference type="GO" id="GO:0003700">
    <property type="term" value="F:DNA-binding transcription factor activity"/>
    <property type="evidence" value="ECO:0007669"/>
    <property type="project" value="InterPro"/>
</dbReference>
<dbReference type="InterPro" id="IPR044810">
    <property type="entry name" value="WRKY_plant"/>
</dbReference>
<feature type="compositionally biased region" description="Polar residues" evidence="6">
    <location>
        <begin position="495"/>
        <end position="506"/>
    </location>
</feature>
<dbReference type="Gene3D" id="2.20.25.80">
    <property type="entry name" value="WRKY domain"/>
    <property type="match status" value="1"/>
</dbReference>
<dbReference type="InterPro" id="IPR003657">
    <property type="entry name" value="WRKY_dom"/>
</dbReference>
<evidence type="ECO:0000313" key="10">
    <source>
        <dbReference type="Proteomes" id="UP000663760"/>
    </source>
</evidence>
<reference evidence="9" key="1">
    <citation type="submission" date="2020-02" db="EMBL/GenBank/DDBJ databases">
        <authorList>
            <person name="Scholz U."/>
            <person name="Mascher M."/>
            <person name="Fiebig A."/>
        </authorList>
    </citation>
    <scope>NUCLEOTIDE SEQUENCE</scope>
</reference>
<accession>A0A7I8KYZ0</accession>
<dbReference type="FunFam" id="2.20.25.80:FF:000002">
    <property type="entry name" value="probable WRKY transcription factor 31"/>
    <property type="match status" value="1"/>
</dbReference>
<dbReference type="PANTHER" id="PTHR31429">
    <property type="entry name" value="WRKY TRANSCRIPTION FACTOR 36-RELATED"/>
    <property type="match status" value="1"/>
</dbReference>
<dbReference type="GO" id="GO:0043565">
    <property type="term" value="F:sequence-specific DNA binding"/>
    <property type="evidence" value="ECO:0007669"/>
    <property type="project" value="InterPro"/>
</dbReference>
<comment type="subcellular location">
    <subcellularLocation>
        <location evidence="1">Nucleus</location>
    </subcellularLocation>
</comment>
<evidence type="ECO:0000313" key="9">
    <source>
        <dbReference type="EMBL" id="CAA7402980.1"/>
    </source>
</evidence>
<feature type="region of interest" description="Disordered" evidence="6">
    <location>
        <begin position="33"/>
        <end position="150"/>
    </location>
</feature>
<keyword evidence="3" id="KW-0238">DNA-binding</keyword>
<dbReference type="InterPro" id="IPR036576">
    <property type="entry name" value="WRKY_dom_sf"/>
</dbReference>
<dbReference type="SMART" id="SM00774">
    <property type="entry name" value="WRKY"/>
    <property type="match status" value="1"/>
</dbReference>
<dbReference type="OrthoDB" id="1686353at2759"/>
<gene>
    <name evidence="8" type="ORF">SI7747_09012594</name>
    <name evidence="9" type="ORF">SI8410_09013658</name>
</gene>
<dbReference type="PROSITE" id="PS50811">
    <property type="entry name" value="WRKY"/>
    <property type="match status" value="1"/>
</dbReference>
<feature type="compositionally biased region" description="Basic and acidic residues" evidence="6">
    <location>
        <begin position="67"/>
        <end position="89"/>
    </location>
</feature>
<name>A0A7I8KYZ0_SPIIN</name>
<keyword evidence="4" id="KW-0804">Transcription</keyword>
<feature type="compositionally biased region" description="Acidic residues" evidence="6">
    <location>
        <begin position="118"/>
        <end position="128"/>
    </location>
</feature>
<evidence type="ECO:0000256" key="6">
    <source>
        <dbReference type="SAM" id="MobiDB-lite"/>
    </source>
</evidence>
<dbReference type="Proteomes" id="UP000663760">
    <property type="component" value="Chromosome 9"/>
</dbReference>
<organism evidence="9 10">
    <name type="scientific">Spirodela intermedia</name>
    <name type="common">Intermediate duckweed</name>
    <dbReference type="NCBI Taxonomy" id="51605"/>
    <lineage>
        <taxon>Eukaryota</taxon>
        <taxon>Viridiplantae</taxon>
        <taxon>Streptophyta</taxon>
        <taxon>Embryophyta</taxon>
        <taxon>Tracheophyta</taxon>
        <taxon>Spermatophyta</taxon>
        <taxon>Magnoliopsida</taxon>
        <taxon>Liliopsida</taxon>
        <taxon>Araceae</taxon>
        <taxon>Lemnoideae</taxon>
        <taxon>Spirodela</taxon>
    </lineage>
</organism>
<evidence type="ECO:0000256" key="1">
    <source>
        <dbReference type="ARBA" id="ARBA00004123"/>
    </source>
</evidence>
<evidence type="ECO:0000256" key="5">
    <source>
        <dbReference type="ARBA" id="ARBA00023242"/>
    </source>
</evidence>
<evidence type="ECO:0000313" key="8">
    <source>
        <dbReference type="EMBL" id="CAA2626908.1"/>
    </source>
</evidence>
<feature type="domain" description="WRKY" evidence="7">
    <location>
        <begin position="165"/>
        <end position="231"/>
    </location>
</feature>
<protein>
    <recommendedName>
        <fullName evidence="7">WRKY domain-containing protein</fullName>
    </recommendedName>
</protein>
<dbReference type="AlphaFoldDB" id="A0A7I8KYZ0"/>
<dbReference type="EMBL" id="LR746272">
    <property type="protein sequence ID" value="CAA7402980.1"/>
    <property type="molecule type" value="Genomic_DNA"/>
</dbReference>
<dbReference type="Pfam" id="PF03106">
    <property type="entry name" value="WRKY"/>
    <property type="match status" value="1"/>
</dbReference>
<dbReference type="GO" id="GO:0005634">
    <property type="term" value="C:nucleus"/>
    <property type="evidence" value="ECO:0007669"/>
    <property type="project" value="UniProtKB-SubCell"/>
</dbReference>
<evidence type="ECO:0000259" key="7">
    <source>
        <dbReference type="PROSITE" id="PS50811"/>
    </source>
</evidence>
<dbReference type="EMBL" id="LR743596">
    <property type="protein sequence ID" value="CAA2626908.1"/>
    <property type="molecule type" value="Genomic_DNA"/>
</dbReference>
<keyword evidence="5" id="KW-0539">Nucleus</keyword>
<keyword evidence="2" id="KW-0805">Transcription regulation</keyword>
<keyword evidence="10" id="KW-1185">Reference proteome</keyword>
<evidence type="ECO:0000256" key="4">
    <source>
        <dbReference type="ARBA" id="ARBA00023163"/>
    </source>
</evidence>
<feature type="compositionally biased region" description="Low complexity" evidence="6">
    <location>
        <begin position="57"/>
        <end position="66"/>
    </location>
</feature>
<proteinExistence type="predicted"/>
<dbReference type="PANTHER" id="PTHR31429:SF24">
    <property type="entry name" value="WRKY TRANSCRIPTION FACTOR 72-RELATED"/>
    <property type="match status" value="1"/>
</dbReference>
<evidence type="ECO:0000256" key="2">
    <source>
        <dbReference type="ARBA" id="ARBA00023015"/>
    </source>
</evidence>
<sequence>MGEVKEENERLKTILARIMKDYQALQTHFFDVVQQSRNKKPPVENSDAHQETEESELVSLSLGSSSREQKKGEKTAIASEPKEDERMKADLSLGLNSRFDNSEAPSVERPSNSSSENALEEPREEDGAGEPWLPNKSLKMSRSGDDDLSHKVPVKNARVSVRARCDTPTMNDGCQWRKYGQKIAKGNPCPRAYYRCTVAPACPVRKQVQRCADDMSILITTYEGTHNHPLPVSATAMASTTAAAASMLMSGASVSRPAVGVSALATSPTAASNLGLQGLNFGLTDFSRPRQFYLQNPSISSYSSYPTITLDLTSPPSTSSPSLQFKKFPAGRVAPTNLNFSSSEPTANPFLHYGTLPYNKNQVGFFNLGRQPQEAQLHQPFLQKTANSVPLGSAQNPLSSTIAAATKAITSDPSFQSALAVAISSIVGGQGNQGLTDTLGQVNLKWGDQPPPMQPLESSVNVNDCGSSYLTRSTSSNSIQQQANHLVFPRPSETIAASKSGSASPVDNREQMN</sequence>